<accession>A0A8S1S3D6</accession>
<dbReference type="EMBL" id="CAJJDP010000004">
    <property type="protein sequence ID" value="CAD8134103.1"/>
    <property type="molecule type" value="Genomic_DNA"/>
</dbReference>
<protein>
    <recommendedName>
        <fullName evidence="4">Transmembrane protein</fullName>
    </recommendedName>
</protein>
<organism evidence="2 3">
    <name type="scientific">Paramecium octaurelia</name>
    <dbReference type="NCBI Taxonomy" id="43137"/>
    <lineage>
        <taxon>Eukaryota</taxon>
        <taxon>Sar</taxon>
        <taxon>Alveolata</taxon>
        <taxon>Ciliophora</taxon>
        <taxon>Intramacronucleata</taxon>
        <taxon>Oligohymenophorea</taxon>
        <taxon>Peniculida</taxon>
        <taxon>Parameciidae</taxon>
        <taxon>Paramecium</taxon>
    </lineage>
</organism>
<sequence length="177" mass="21228">MINQVNLNSCQIMFIKYSKVLPNEQGKYYSQLQAKLDALVLLIGSEKDYHQNAIQIENVMEETIKSSNKQNKFDNLKSYQKMPEYDDVKKLSLKYLDLMYIKLDSTVKLNFQYSILIQQLRFVCKYYFGYVFRCCSKLNQSNRFYNYVIKLFQILCSDIFSYILQFYIIFKDQSQNQ</sequence>
<dbReference type="Proteomes" id="UP000683925">
    <property type="component" value="Unassembled WGS sequence"/>
</dbReference>
<reference evidence="2" key="1">
    <citation type="submission" date="2021-01" db="EMBL/GenBank/DDBJ databases">
        <authorList>
            <consortium name="Genoscope - CEA"/>
            <person name="William W."/>
        </authorList>
    </citation>
    <scope>NUCLEOTIDE SEQUENCE</scope>
</reference>
<keyword evidence="1" id="KW-0472">Membrane</keyword>
<keyword evidence="3" id="KW-1185">Reference proteome</keyword>
<keyword evidence="1" id="KW-1133">Transmembrane helix</keyword>
<comment type="caution">
    <text evidence="2">The sequence shown here is derived from an EMBL/GenBank/DDBJ whole genome shotgun (WGS) entry which is preliminary data.</text>
</comment>
<name>A0A8S1S3D6_PAROT</name>
<evidence type="ECO:0000313" key="3">
    <source>
        <dbReference type="Proteomes" id="UP000683925"/>
    </source>
</evidence>
<proteinExistence type="predicted"/>
<keyword evidence="1" id="KW-0812">Transmembrane</keyword>
<dbReference type="AlphaFoldDB" id="A0A8S1S3D6"/>
<gene>
    <name evidence="2" type="ORF">POCTA_138.1.T0050262</name>
</gene>
<evidence type="ECO:0000313" key="2">
    <source>
        <dbReference type="EMBL" id="CAD8134103.1"/>
    </source>
</evidence>
<evidence type="ECO:0000256" key="1">
    <source>
        <dbReference type="SAM" id="Phobius"/>
    </source>
</evidence>
<evidence type="ECO:0008006" key="4">
    <source>
        <dbReference type="Google" id="ProtNLM"/>
    </source>
</evidence>
<feature type="transmembrane region" description="Helical" evidence="1">
    <location>
        <begin position="144"/>
        <end position="170"/>
    </location>
</feature>